<protein>
    <submittedName>
        <fullName evidence="1">Uncharacterized protein</fullName>
    </submittedName>
</protein>
<keyword evidence="2" id="KW-1185">Reference proteome</keyword>
<comment type="caution">
    <text evidence="1">The sequence shown here is derived from an EMBL/GenBank/DDBJ whole genome shotgun (WGS) entry which is preliminary data.</text>
</comment>
<evidence type="ECO:0000313" key="1">
    <source>
        <dbReference type="EMBL" id="OLU42745.1"/>
    </source>
</evidence>
<accession>A0A1U7NIW6</accession>
<evidence type="ECO:0000313" key="2">
    <source>
        <dbReference type="Proteomes" id="UP000186341"/>
    </source>
</evidence>
<dbReference type="OrthoDB" id="38701at2"/>
<proteinExistence type="predicted"/>
<dbReference type="Proteomes" id="UP000186341">
    <property type="component" value="Unassembled WGS sequence"/>
</dbReference>
<dbReference type="GeneID" id="82201836"/>
<gene>
    <name evidence="1" type="ORF">BO222_01060</name>
</gene>
<sequence length="101" mass="11278">MRKVKPVKAPFQKAIPYQPETVPLATSGRIDLAIPENQAVYDFINEYSHGRWGYELVGDTLSNQVMKPVYADGTAIEGNPRTVNNVLAKKYGNFFAINMDS</sequence>
<dbReference type="RefSeq" id="WP_075817602.1">
    <property type="nucleotide sequence ID" value="NZ_CAOUMU010000120.1"/>
</dbReference>
<name>A0A1U7NIW6_9FIRM</name>
<dbReference type="AlphaFoldDB" id="A0A1U7NIW6"/>
<dbReference type="EMBL" id="MPJW01000039">
    <property type="protein sequence ID" value="OLU42745.1"/>
    <property type="molecule type" value="Genomic_DNA"/>
</dbReference>
<reference evidence="1 2" key="1">
    <citation type="submission" date="2016-11" db="EMBL/GenBank/DDBJ databases">
        <title>Description of two novel members of the family Erysipelotrichaceae: Ileibacterium lipovorans gen. nov., sp. nov. and Dubosiella newyorkensis, gen. nov., sp. nov.</title>
        <authorList>
            <person name="Cox L.M."/>
            <person name="Sohn J."/>
            <person name="Tyrrell K.L."/>
            <person name="Citron D.M."/>
            <person name="Lawson P.A."/>
            <person name="Patel N.B."/>
            <person name="Iizumi T."/>
            <person name="Perez-Perez G.I."/>
            <person name="Goldstein E.J."/>
            <person name="Blaser M.J."/>
        </authorList>
    </citation>
    <scope>NUCLEOTIDE SEQUENCE [LARGE SCALE GENOMIC DNA]</scope>
    <source>
        <strain evidence="1 2">NYU-BL-A3</strain>
    </source>
</reference>
<organism evidence="1 2">
    <name type="scientific">Ileibacterium valens</name>
    <dbReference type="NCBI Taxonomy" id="1862668"/>
    <lineage>
        <taxon>Bacteria</taxon>
        <taxon>Bacillati</taxon>
        <taxon>Bacillota</taxon>
        <taxon>Erysipelotrichia</taxon>
        <taxon>Erysipelotrichales</taxon>
        <taxon>Erysipelotrichaceae</taxon>
        <taxon>Ileibacterium</taxon>
    </lineage>
</organism>